<dbReference type="InterPro" id="IPR003837">
    <property type="entry name" value="GatC"/>
</dbReference>
<comment type="similarity">
    <text evidence="1 6">Belongs to the GatC family.</text>
</comment>
<organism evidence="7 8">
    <name type="scientific">Candidatus Syntrophonatronum acetioxidans</name>
    <dbReference type="NCBI Taxonomy" id="1795816"/>
    <lineage>
        <taxon>Bacteria</taxon>
        <taxon>Bacillati</taxon>
        <taxon>Bacillota</taxon>
        <taxon>Clostridia</taxon>
        <taxon>Eubacteriales</taxon>
        <taxon>Syntrophomonadaceae</taxon>
        <taxon>Candidatus Syntrophonatronum</taxon>
    </lineage>
</organism>
<comment type="function">
    <text evidence="3 6">Allows the formation of correctly charged Asn-tRNA(Asn) or Gln-tRNA(Gln) through the transamidation of misacylated Asp-tRNA(Asn) or Glu-tRNA(Gln) in organisms which lack either or both of asparaginyl-tRNA or glutaminyl-tRNA synthetases. The reaction takes place in the presence of glutamine and ATP through an activated phospho-Asp-tRNA(Asn) or phospho-Glu-tRNA(Gln).</text>
</comment>
<dbReference type="InterPro" id="IPR036113">
    <property type="entry name" value="Asp/Glu-ADT_sf_sub_c"/>
</dbReference>
<dbReference type="GO" id="GO:0006450">
    <property type="term" value="P:regulation of translational fidelity"/>
    <property type="evidence" value="ECO:0007669"/>
    <property type="project" value="InterPro"/>
</dbReference>
<evidence type="ECO:0000256" key="3">
    <source>
        <dbReference type="ARBA" id="ARBA00024799"/>
    </source>
</evidence>
<comment type="subunit">
    <text evidence="2 6">Heterotrimer of A, B and C subunits.</text>
</comment>
<name>A0A424YAP7_9FIRM</name>
<comment type="caution">
    <text evidence="7">The sequence shown here is derived from an EMBL/GenBank/DDBJ whole genome shotgun (WGS) entry which is preliminary data.</text>
</comment>
<keyword evidence="6" id="KW-0436">Ligase</keyword>
<dbReference type="GO" id="GO:0016740">
    <property type="term" value="F:transferase activity"/>
    <property type="evidence" value="ECO:0007669"/>
    <property type="project" value="UniProtKB-KW"/>
</dbReference>
<dbReference type="GO" id="GO:0006412">
    <property type="term" value="P:translation"/>
    <property type="evidence" value="ECO:0007669"/>
    <property type="project" value="UniProtKB-UniRule"/>
</dbReference>
<dbReference type="SUPFAM" id="SSF141000">
    <property type="entry name" value="Glu-tRNAGln amidotransferase C subunit"/>
    <property type="match status" value="1"/>
</dbReference>
<dbReference type="Pfam" id="PF02686">
    <property type="entry name" value="GatC"/>
    <property type="match status" value="1"/>
</dbReference>
<reference evidence="7 8" key="1">
    <citation type="submission" date="2018-08" db="EMBL/GenBank/DDBJ databases">
        <title>The metabolism and importance of syntrophic acetate oxidation coupled to methane or sulfide production in haloalkaline environments.</title>
        <authorList>
            <person name="Timmers P.H.A."/>
            <person name="Vavourakis C.D."/>
            <person name="Sorokin D.Y."/>
            <person name="Sinninghe Damste J.S."/>
            <person name="Muyzer G."/>
            <person name="Stams A.J.M."/>
            <person name="Plugge C.M."/>
        </authorList>
    </citation>
    <scope>NUCLEOTIDE SEQUENCE [LARGE SCALE GENOMIC DNA]</scope>
    <source>
        <strain evidence="7">MSAO_Bac1</strain>
    </source>
</reference>
<dbReference type="HAMAP" id="MF_00122">
    <property type="entry name" value="GatC"/>
    <property type="match status" value="1"/>
</dbReference>
<dbReference type="AlphaFoldDB" id="A0A424YAP7"/>
<proteinExistence type="inferred from homology"/>
<evidence type="ECO:0000256" key="2">
    <source>
        <dbReference type="ARBA" id="ARBA00011123"/>
    </source>
</evidence>
<evidence type="ECO:0000256" key="6">
    <source>
        <dbReference type="HAMAP-Rule" id="MF_00122"/>
    </source>
</evidence>
<evidence type="ECO:0000256" key="4">
    <source>
        <dbReference type="ARBA" id="ARBA00047380"/>
    </source>
</evidence>
<comment type="catalytic activity">
    <reaction evidence="4 6">
        <text>L-aspartyl-tRNA(Asn) + L-glutamine + ATP + H2O = L-asparaginyl-tRNA(Asn) + L-glutamate + ADP + phosphate + 2 H(+)</text>
        <dbReference type="Rhea" id="RHEA:14513"/>
        <dbReference type="Rhea" id="RHEA-COMP:9674"/>
        <dbReference type="Rhea" id="RHEA-COMP:9677"/>
        <dbReference type="ChEBI" id="CHEBI:15377"/>
        <dbReference type="ChEBI" id="CHEBI:15378"/>
        <dbReference type="ChEBI" id="CHEBI:29985"/>
        <dbReference type="ChEBI" id="CHEBI:30616"/>
        <dbReference type="ChEBI" id="CHEBI:43474"/>
        <dbReference type="ChEBI" id="CHEBI:58359"/>
        <dbReference type="ChEBI" id="CHEBI:78515"/>
        <dbReference type="ChEBI" id="CHEBI:78516"/>
        <dbReference type="ChEBI" id="CHEBI:456216"/>
    </reaction>
</comment>
<keyword evidence="7" id="KW-0808">Transferase</keyword>
<accession>A0A424YAP7</accession>
<evidence type="ECO:0000256" key="1">
    <source>
        <dbReference type="ARBA" id="ARBA00010757"/>
    </source>
</evidence>
<dbReference type="GO" id="GO:0005524">
    <property type="term" value="F:ATP binding"/>
    <property type="evidence" value="ECO:0007669"/>
    <property type="project" value="UniProtKB-KW"/>
</dbReference>
<dbReference type="EMBL" id="QZAA01000243">
    <property type="protein sequence ID" value="RQD73663.1"/>
    <property type="molecule type" value="Genomic_DNA"/>
</dbReference>
<sequence length="95" mass="10984">MSISPEEIKKSAWDARLKLSSQEEEILREEAEKILKKALDFLKETEDFEPTFHPLPITSVLREDEEKPSLPVEVALKNAPDADEYCFNVPRIIEE</sequence>
<gene>
    <name evidence="6 7" type="primary">gatC</name>
    <name evidence="7" type="ORF">D5R97_09095</name>
</gene>
<evidence type="ECO:0000313" key="7">
    <source>
        <dbReference type="EMBL" id="RQD73663.1"/>
    </source>
</evidence>
<protein>
    <recommendedName>
        <fullName evidence="6">Aspartyl/glutamyl-tRNA(Asn/Gln) amidotransferase subunit C</fullName>
        <shortName evidence="6">Asp/Glu-ADT subunit C</shortName>
        <ecNumber evidence="6">6.3.5.-</ecNumber>
    </recommendedName>
</protein>
<dbReference type="GO" id="GO:0050566">
    <property type="term" value="F:asparaginyl-tRNA synthase (glutamine-hydrolyzing) activity"/>
    <property type="evidence" value="ECO:0007669"/>
    <property type="project" value="RHEA"/>
</dbReference>
<dbReference type="Proteomes" id="UP000285138">
    <property type="component" value="Unassembled WGS sequence"/>
</dbReference>
<dbReference type="EC" id="6.3.5.-" evidence="6"/>
<dbReference type="GO" id="GO:0050567">
    <property type="term" value="F:glutaminyl-tRNA synthase (glutamine-hydrolyzing) activity"/>
    <property type="evidence" value="ECO:0007669"/>
    <property type="project" value="UniProtKB-UniRule"/>
</dbReference>
<evidence type="ECO:0000256" key="5">
    <source>
        <dbReference type="ARBA" id="ARBA00047913"/>
    </source>
</evidence>
<keyword evidence="6" id="KW-0067">ATP-binding</keyword>
<keyword evidence="6" id="KW-0648">Protein biosynthesis</keyword>
<dbReference type="NCBIfam" id="TIGR00135">
    <property type="entry name" value="gatC"/>
    <property type="match status" value="1"/>
</dbReference>
<keyword evidence="6" id="KW-0547">Nucleotide-binding</keyword>
<evidence type="ECO:0000313" key="8">
    <source>
        <dbReference type="Proteomes" id="UP000285138"/>
    </source>
</evidence>
<comment type="catalytic activity">
    <reaction evidence="5 6">
        <text>L-glutamyl-tRNA(Gln) + L-glutamine + ATP + H2O = L-glutaminyl-tRNA(Gln) + L-glutamate + ADP + phosphate + H(+)</text>
        <dbReference type="Rhea" id="RHEA:17521"/>
        <dbReference type="Rhea" id="RHEA-COMP:9681"/>
        <dbReference type="Rhea" id="RHEA-COMP:9684"/>
        <dbReference type="ChEBI" id="CHEBI:15377"/>
        <dbReference type="ChEBI" id="CHEBI:15378"/>
        <dbReference type="ChEBI" id="CHEBI:29985"/>
        <dbReference type="ChEBI" id="CHEBI:30616"/>
        <dbReference type="ChEBI" id="CHEBI:43474"/>
        <dbReference type="ChEBI" id="CHEBI:58359"/>
        <dbReference type="ChEBI" id="CHEBI:78520"/>
        <dbReference type="ChEBI" id="CHEBI:78521"/>
        <dbReference type="ChEBI" id="CHEBI:456216"/>
    </reaction>
</comment>